<feature type="compositionally biased region" description="Basic and acidic residues" evidence="1">
    <location>
        <begin position="13"/>
        <end position="30"/>
    </location>
</feature>
<dbReference type="AlphaFoldDB" id="A0A919U7Y0"/>
<dbReference type="EMBL" id="BONQ01000049">
    <property type="protein sequence ID" value="GIG45102.1"/>
    <property type="molecule type" value="Genomic_DNA"/>
</dbReference>
<accession>A0A919U7Y0</accession>
<reference evidence="2" key="1">
    <citation type="submission" date="2021-01" db="EMBL/GenBank/DDBJ databases">
        <title>Whole genome shotgun sequence of Dactylosporangium siamense NBRC 106093.</title>
        <authorList>
            <person name="Komaki H."/>
            <person name="Tamura T."/>
        </authorList>
    </citation>
    <scope>NUCLEOTIDE SEQUENCE</scope>
    <source>
        <strain evidence="2">NBRC 106093</strain>
    </source>
</reference>
<comment type="caution">
    <text evidence="2">The sequence shown here is derived from an EMBL/GenBank/DDBJ whole genome shotgun (WGS) entry which is preliminary data.</text>
</comment>
<organism evidence="2 3">
    <name type="scientific">Dactylosporangium siamense</name>
    <dbReference type="NCBI Taxonomy" id="685454"/>
    <lineage>
        <taxon>Bacteria</taxon>
        <taxon>Bacillati</taxon>
        <taxon>Actinomycetota</taxon>
        <taxon>Actinomycetes</taxon>
        <taxon>Micromonosporales</taxon>
        <taxon>Micromonosporaceae</taxon>
        <taxon>Dactylosporangium</taxon>
    </lineage>
</organism>
<evidence type="ECO:0000256" key="1">
    <source>
        <dbReference type="SAM" id="MobiDB-lite"/>
    </source>
</evidence>
<gene>
    <name evidence="2" type="ORF">Dsi01nite_031430</name>
</gene>
<keyword evidence="3" id="KW-1185">Reference proteome</keyword>
<sequence>MQDARAGGGHHQLGHEAARGRADEEPDRPGEPTAYAAASAFIEPWLADRFELATTVPAGP</sequence>
<dbReference type="Proteomes" id="UP000660611">
    <property type="component" value="Unassembled WGS sequence"/>
</dbReference>
<feature type="compositionally biased region" description="Gly residues" evidence="1">
    <location>
        <begin position="1"/>
        <end position="11"/>
    </location>
</feature>
<evidence type="ECO:0000313" key="3">
    <source>
        <dbReference type="Proteomes" id="UP000660611"/>
    </source>
</evidence>
<proteinExistence type="predicted"/>
<name>A0A919U7Y0_9ACTN</name>
<evidence type="ECO:0000313" key="2">
    <source>
        <dbReference type="EMBL" id="GIG45102.1"/>
    </source>
</evidence>
<protein>
    <submittedName>
        <fullName evidence="2">Uncharacterized protein</fullName>
    </submittedName>
</protein>
<feature type="region of interest" description="Disordered" evidence="1">
    <location>
        <begin position="1"/>
        <end position="36"/>
    </location>
</feature>